<evidence type="ECO:0000313" key="1">
    <source>
        <dbReference type="EMBL" id="RNA07500.1"/>
    </source>
</evidence>
<dbReference type="Proteomes" id="UP000276133">
    <property type="component" value="Unassembled WGS sequence"/>
</dbReference>
<name>A0A3M7Q7W6_BRAPC</name>
<sequence length="292" mass="33336">MITTNHILCKIIKKRAHSTIRKEKRTQQNLKQATAFAINQLNNEIALSSTSAKSTSNSWSLLVTSNGKSVLDDMLGEARVGKKVYKQWENFTKSILVTNPKKQKVDFACIFCGVKTKGHLGSTSNTLTHLERHSNIPDLMEWMKNYKLYSNSREIVIDDFTMKLATSGLDVQQMKKVHACERTILQEDEVYEQIVCNIESRKESGEMKVIQEIVVTNIPRKRNIRNVLNARIKERATEEGMSHILYFGGGMHKLTRSWVHNNSTLREDSLQSLQSNQVADAIKTLRDQIKSK</sequence>
<gene>
    <name evidence="1" type="ORF">BpHYR1_010568</name>
</gene>
<proteinExistence type="predicted"/>
<evidence type="ECO:0000313" key="2">
    <source>
        <dbReference type="Proteomes" id="UP000276133"/>
    </source>
</evidence>
<keyword evidence="2" id="KW-1185">Reference proteome</keyword>
<comment type="caution">
    <text evidence="1">The sequence shown here is derived from an EMBL/GenBank/DDBJ whole genome shotgun (WGS) entry which is preliminary data.</text>
</comment>
<dbReference type="EMBL" id="REGN01007018">
    <property type="protein sequence ID" value="RNA07500.1"/>
    <property type="molecule type" value="Genomic_DNA"/>
</dbReference>
<organism evidence="1 2">
    <name type="scientific">Brachionus plicatilis</name>
    <name type="common">Marine rotifer</name>
    <name type="synonym">Brachionus muelleri</name>
    <dbReference type="NCBI Taxonomy" id="10195"/>
    <lineage>
        <taxon>Eukaryota</taxon>
        <taxon>Metazoa</taxon>
        <taxon>Spiralia</taxon>
        <taxon>Gnathifera</taxon>
        <taxon>Rotifera</taxon>
        <taxon>Eurotatoria</taxon>
        <taxon>Monogononta</taxon>
        <taxon>Pseudotrocha</taxon>
        <taxon>Ploima</taxon>
        <taxon>Brachionidae</taxon>
        <taxon>Brachionus</taxon>
    </lineage>
</organism>
<reference evidence="1 2" key="1">
    <citation type="journal article" date="2018" name="Sci. Rep.">
        <title>Genomic signatures of local adaptation to the degree of environmental predictability in rotifers.</title>
        <authorList>
            <person name="Franch-Gras L."/>
            <person name="Hahn C."/>
            <person name="Garcia-Roger E.M."/>
            <person name="Carmona M.J."/>
            <person name="Serra M."/>
            <person name="Gomez A."/>
        </authorList>
    </citation>
    <scope>NUCLEOTIDE SEQUENCE [LARGE SCALE GENOMIC DNA]</scope>
    <source>
        <strain evidence="1">HYR1</strain>
    </source>
</reference>
<accession>A0A3M7Q7W6</accession>
<protein>
    <submittedName>
        <fullName evidence="1">Uncharacterized protein</fullName>
    </submittedName>
</protein>
<dbReference type="AlphaFoldDB" id="A0A3M7Q7W6"/>